<protein>
    <recommendedName>
        <fullName evidence="5">tRNA pseudouridine synthase B</fullName>
        <ecNumber evidence="5">5.4.99.25</ecNumber>
    </recommendedName>
    <alternativeName>
        <fullName evidence="5">tRNA pseudouridine(55) synthase</fullName>
        <shortName evidence="5">Psi55 synthase</shortName>
    </alternativeName>
    <alternativeName>
        <fullName evidence="5">tRNA pseudouridylate synthase</fullName>
    </alternativeName>
    <alternativeName>
        <fullName evidence="5">tRNA-uridine isomerase</fullName>
    </alternativeName>
</protein>
<dbReference type="InterPro" id="IPR036974">
    <property type="entry name" value="PUA_sf"/>
</dbReference>
<feature type="domain" description="tRNA pseudouridylate synthase B C-terminal" evidence="8">
    <location>
        <begin position="185"/>
        <end position="225"/>
    </location>
</feature>
<evidence type="ECO:0000256" key="3">
    <source>
        <dbReference type="ARBA" id="ARBA00022694"/>
    </source>
</evidence>
<dbReference type="Pfam" id="PF16198">
    <property type="entry name" value="TruB_C_2"/>
    <property type="match status" value="1"/>
</dbReference>
<evidence type="ECO:0000256" key="4">
    <source>
        <dbReference type="ARBA" id="ARBA00023235"/>
    </source>
</evidence>
<dbReference type="InterPro" id="IPR015240">
    <property type="entry name" value="tRNA_sdUridine_synth_fam1_C"/>
</dbReference>
<gene>
    <name evidence="5" type="primary">truB</name>
    <name evidence="9" type="ORF">A2W18_10535</name>
</gene>
<dbReference type="CDD" id="cd02573">
    <property type="entry name" value="PseudoU_synth_EcTruB"/>
    <property type="match status" value="1"/>
</dbReference>
<dbReference type="Proteomes" id="UP000179076">
    <property type="component" value="Unassembled WGS sequence"/>
</dbReference>
<feature type="active site" description="Nucleophile" evidence="5">
    <location>
        <position position="52"/>
    </location>
</feature>
<evidence type="ECO:0000313" key="9">
    <source>
        <dbReference type="EMBL" id="OGI69153.1"/>
    </source>
</evidence>
<dbReference type="SUPFAM" id="SSF88697">
    <property type="entry name" value="PUA domain-like"/>
    <property type="match status" value="1"/>
</dbReference>
<reference evidence="9 10" key="1">
    <citation type="journal article" date="2016" name="Nat. Commun.">
        <title>Thousands of microbial genomes shed light on interconnected biogeochemical processes in an aquifer system.</title>
        <authorList>
            <person name="Anantharaman K."/>
            <person name="Brown C.T."/>
            <person name="Hug L.A."/>
            <person name="Sharon I."/>
            <person name="Castelle C.J."/>
            <person name="Probst A.J."/>
            <person name="Thomas B.C."/>
            <person name="Singh A."/>
            <person name="Wilkins M.J."/>
            <person name="Karaoz U."/>
            <person name="Brodie E.L."/>
            <person name="Williams K.H."/>
            <person name="Hubbard S.S."/>
            <person name="Banfield J.F."/>
        </authorList>
    </citation>
    <scope>NUCLEOTIDE SEQUENCE [LARGE SCALE GENOMIC DNA]</scope>
</reference>
<evidence type="ECO:0000259" key="8">
    <source>
        <dbReference type="Pfam" id="PF16198"/>
    </source>
</evidence>
<dbReference type="InterPro" id="IPR015947">
    <property type="entry name" value="PUA-like_sf"/>
</dbReference>
<dbReference type="GO" id="GO:0031119">
    <property type="term" value="P:tRNA pseudouridine synthesis"/>
    <property type="evidence" value="ECO:0007669"/>
    <property type="project" value="UniProtKB-UniRule"/>
</dbReference>
<comment type="function">
    <text evidence="5">Responsible for synthesis of pseudouridine from uracil-55 in the psi GC loop of transfer RNAs.</text>
</comment>
<keyword evidence="3 5" id="KW-0819">tRNA processing</keyword>
<comment type="similarity">
    <text evidence="2 5">Belongs to the pseudouridine synthase TruB family. Type 1 subfamily.</text>
</comment>
<dbReference type="FunFam" id="2.30.130.10:FF:000012">
    <property type="entry name" value="tRNA pseudouridine synthase B"/>
    <property type="match status" value="1"/>
</dbReference>
<dbReference type="Pfam" id="PF01509">
    <property type="entry name" value="TruB_N"/>
    <property type="match status" value="1"/>
</dbReference>
<dbReference type="NCBIfam" id="TIGR00431">
    <property type="entry name" value="TruB"/>
    <property type="match status" value="1"/>
</dbReference>
<dbReference type="GO" id="GO:0160148">
    <property type="term" value="F:tRNA pseudouridine(55) synthase activity"/>
    <property type="evidence" value="ECO:0007669"/>
    <property type="project" value="UniProtKB-EC"/>
</dbReference>
<sequence length="313" mass="33980">MIAAESARRHIRAAVNGVLLLDKPAGITSNQALQHAKRLLLARKAGHTGSLDPIATGLLPLCFGEATKLSRFMLDADKRYAAVIQLGVATTTYDAEGAIVARQPVNVDRRQLEWALGEFHGEIEQVPPMYSAIKRGGRPLYELARAGIEVEREARRVVIREIALQEFADERVTIEIVCSKGTYVRSLADDLGQRLGCGAHLVQLRRLAVGTLALDRAVTLAELAALPDAAARAAHLVAVDAVVGAIPDVRLTSLATHYLLRGQAVSVRHRHVSGWVRLYDEQDRFLGMGEVLDDGRVAPRRLLAVDYAIASGT</sequence>
<dbReference type="CDD" id="cd21152">
    <property type="entry name" value="PUA_TruB_bacterial"/>
    <property type="match status" value="1"/>
</dbReference>
<feature type="domain" description="Pseudouridine synthase II N-terminal" evidence="6">
    <location>
        <begin position="37"/>
        <end position="184"/>
    </location>
</feature>
<dbReference type="Pfam" id="PF09157">
    <property type="entry name" value="TruB-C_2"/>
    <property type="match status" value="1"/>
</dbReference>
<comment type="caution">
    <text evidence="9">The sequence shown here is derived from an EMBL/GenBank/DDBJ whole genome shotgun (WGS) entry which is preliminary data.</text>
</comment>
<dbReference type="HAMAP" id="MF_01080">
    <property type="entry name" value="TruB_bact"/>
    <property type="match status" value="1"/>
</dbReference>
<dbReference type="PANTHER" id="PTHR13767">
    <property type="entry name" value="TRNA-PSEUDOURIDINE SYNTHASE"/>
    <property type="match status" value="1"/>
</dbReference>
<dbReference type="GO" id="GO:1990481">
    <property type="term" value="P:mRNA pseudouridine synthesis"/>
    <property type="evidence" value="ECO:0007669"/>
    <property type="project" value="TreeGrafter"/>
</dbReference>
<feature type="domain" description="tRNA pseudouridine synthase II TruB subfamily 1 C-terminal" evidence="7">
    <location>
        <begin position="247"/>
        <end position="303"/>
    </location>
</feature>
<dbReference type="EMBL" id="MFSP01000028">
    <property type="protein sequence ID" value="OGI69153.1"/>
    <property type="molecule type" value="Genomic_DNA"/>
</dbReference>
<dbReference type="GO" id="GO:0003723">
    <property type="term" value="F:RNA binding"/>
    <property type="evidence" value="ECO:0007669"/>
    <property type="project" value="InterPro"/>
</dbReference>
<comment type="catalytic activity">
    <reaction evidence="1 5">
        <text>uridine(55) in tRNA = pseudouridine(55) in tRNA</text>
        <dbReference type="Rhea" id="RHEA:42532"/>
        <dbReference type="Rhea" id="RHEA-COMP:10101"/>
        <dbReference type="Rhea" id="RHEA-COMP:10102"/>
        <dbReference type="ChEBI" id="CHEBI:65314"/>
        <dbReference type="ChEBI" id="CHEBI:65315"/>
        <dbReference type="EC" id="5.4.99.25"/>
    </reaction>
</comment>
<dbReference type="FunFam" id="3.30.2350.10:FF:000011">
    <property type="entry name" value="tRNA pseudouridine synthase B"/>
    <property type="match status" value="1"/>
</dbReference>
<dbReference type="Gene3D" id="3.30.2350.10">
    <property type="entry name" value="Pseudouridine synthase"/>
    <property type="match status" value="1"/>
</dbReference>
<dbReference type="InterPro" id="IPR002501">
    <property type="entry name" value="PsdUridine_synth_N"/>
</dbReference>
<evidence type="ECO:0000313" key="10">
    <source>
        <dbReference type="Proteomes" id="UP000179076"/>
    </source>
</evidence>
<dbReference type="AlphaFoldDB" id="A0A1F6VHP1"/>
<evidence type="ECO:0000256" key="1">
    <source>
        <dbReference type="ARBA" id="ARBA00000385"/>
    </source>
</evidence>
<evidence type="ECO:0000259" key="6">
    <source>
        <dbReference type="Pfam" id="PF01509"/>
    </source>
</evidence>
<dbReference type="SUPFAM" id="SSF55120">
    <property type="entry name" value="Pseudouridine synthase"/>
    <property type="match status" value="1"/>
</dbReference>
<proteinExistence type="inferred from homology"/>
<evidence type="ECO:0000256" key="5">
    <source>
        <dbReference type="HAMAP-Rule" id="MF_01080"/>
    </source>
</evidence>
<evidence type="ECO:0000259" key="7">
    <source>
        <dbReference type="Pfam" id="PF09157"/>
    </source>
</evidence>
<dbReference type="PANTHER" id="PTHR13767:SF2">
    <property type="entry name" value="PSEUDOURIDYLATE SYNTHASE TRUB1"/>
    <property type="match status" value="1"/>
</dbReference>
<dbReference type="EC" id="5.4.99.25" evidence="5"/>
<evidence type="ECO:0000256" key="2">
    <source>
        <dbReference type="ARBA" id="ARBA00005642"/>
    </source>
</evidence>
<dbReference type="Gene3D" id="2.30.130.10">
    <property type="entry name" value="PUA domain"/>
    <property type="match status" value="1"/>
</dbReference>
<organism evidence="9 10">
    <name type="scientific">Candidatus Muproteobacteria bacterium RBG_16_60_9</name>
    <dbReference type="NCBI Taxonomy" id="1817755"/>
    <lineage>
        <taxon>Bacteria</taxon>
        <taxon>Pseudomonadati</taxon>
        <taxon>Pseudomonadota</taxon>
        <taxon>Candidatus Muproteobacteria</taxon>
    </lineage>
</organism>
<dbReference type="InterPro" id="IPR032819">
    <property type="entry name" value="TruB_C"/>
</dbReference>
<dbReference type="InterPro" id="IPR014780">
    <property type="entry name" value="tRNA_psdUridine_synth_TruB"/>
</dbReference>
<dbReference type="InterPro" id="IPR020103">
    <property type="entry name" value="PsdUridine_synth_cat_dom_sf"/>
</dbReference>
<accession>A0A1F6VHP1</accession>
<keyword evidence="4 5" id="KW-0413">Isomerase</keyword>
<name>A0A1F6VHP1_9PROT</name>